<keyword evidence="1" id="KW-0812">Transmembrane</keyword>
<reference evidence="2" key="1">
    <citation type="submission" date="2013-06" db="EMBL/GenBank/DDBJ databases">
        <authorList>
            <person name="Weinstock G."/>
            <person name="Sodergren E."/>
            <person name="Clifton S."/>
            <person name="Fulton L."/>
            <person name="Fulton B."/>
            <person name="Courtney L."/>
            <person name="Fronick C."/>
            <person name="Harrison M."/>
            <person name="Strong C."/>
            <person name="Farmer C."/>
            <person name="Delahaunty K."/>
            <person name="Markovic C."/>
            <person name="Hall O."/>
            <person name="Minx P."/>
            <person name="Tomlinson C."/>
            <person name="Mitreva M."/>
            <person name="Nelson J."/>
            <person name="Hou S."/>
            <person name="Wollam A."/>
            <person name="Pepin K.H."/>
            <person name="Johnson M."/>
            <person name="Bhonagiri V."/>
            <person name="Nash W.E."/>
            <person name="Warren W."/>
            <person name="Chinwalla A."/>
            <person name="Mardis E.R."/>
            <person name="Wilson R.K."/>
        </authorList>
    </citation>
    <scope>NUCLEOTIDE SEQUENCE [LARGE SCALE GENOMIC DNA]</scope>
    <source>
        <strain evidence="2">ATCC 49176</strain>
    </source>
</reference>
<dbReference type="Proteomes" id="UP000019050">
    <property type="component" value="Unassembled WGS sequence"/>
</dbReference>
<dbReference type="HOGENOM" id="CLU_2597951_0_0_9"/>
<dbReference type="AlphaFoldDB" id="W1Q475"/>
<name>W1Q475_ABIDE</name>
<evidence type="ECO:0000313" key="3">
    <source>
        <dbReference type="Proteomes" id="UP000019050"/>
    </source>
</evidence>
<protein>
    <submittedName>
        <fullName evidence="2">Uncharacterized protein</fullName>
    </submittedName>
</protein>
<feature type="transmembrane region" description="Helical" evidence="1">
    <location>
        <begin position="7"/>
        <end position="28"/>
    </location>
</feature>
<evidence type="ECO:0000313" key="2">
    <source>
        <dbReference type="EMBL" id="ESK66040.1"/>
    </source>
</evidence>
<dbReference type="EMBL" id="ACIN03000004">
    <property type="protein sequence ID" value="ESK66040.1"/>
    <property type="molecule type" value="Genomic_DNA"/>
</dbReference>
<keyword evidence="3" id="KW-1185">Reference proteome</keyword>
<dbReference type="STRING" id="592010.GCWU000182_000774"/>
<proteinExistence type="predicted"/>
<feature type="transmembrane region" description="Helical" evidence="1">
    <location>
        <begin position="40"/>
        <end position="59"/>
    </location>
</feature>
<gene>
    <name evidence="2" type="ORF">GCWU000182_000774</name>
</gene>
<organism evidence="2 3">
    <name type="scientific">Abiotrophia defectiva ATCC 49176</name>
    <dbReference type="NCBI Taxonomy" id="592010"/>
    <lineage>
        <taxon>Bacteria</taxon>
        <taxon>Bacillati</taxon>
        <taxon>Bacillota</taxon>
        <taxon>Bacilli</taxon>
        <taxon>Lactobacillales</taxon>
        <taxon>Aerococcaceae</taxon>
        <taxon>Abiotrophia</taxon>
    </lineage>
</organism>
<accession>W1Q475</accession>
<sequence>MWRGIGAVLGGWLVGDFWFVACFGWFLGEPVVHSAEWTTGSELFLVFGPFSAISGELVVHSMEWTTGSKLFLAFDLVSD</sequence>
<keyword evidence="1" id="KW-0472">Membrane</keyword>
<keyword evidence="1" id="KW-1133">Transmembrane helix</keyword>
<comment type="caution">
    <text evidence="2">The sequence shown here is derived from an EMBL/GenBank/DDBJ whole genome shotgun (WGS) entry which is preliminary data.</text>
</comment>
<evidence type="ECO:0000256" key="1">
    <source>
        <dbReference type="SAM" id="Phobius"/>
    </source>
</evidence>